<sequence>MPPRHQPPTGFTWPTKRTDNPSYNHISQGYGIDYISINSTAVGTDGTGPCIGLYVRTNASACYVAHIDNSTILKSSDVPAVKSATEAKMADLGLESANEWFTIGGQADPYFVQGVMSALEEKFVKAGMLTRSQGQNYDGFIVDFGEDGGDEKLLFRGNGTGYYGWNAEKTEGDRWTLKKDGDELTF</sequence>
<organism evidence="1 2">
    <name type="scientific">Zopfia rhizophila CBS 207.26</name>
    <dbReference type="NCBI Taxonomy" id="1314779"/>
    <lineage>
        <taxon>Eukaryota</taxon>
        <taxon>Fungi</taxon>
        <taxon>Dikarya</taxon>
        <taxon>Ascomycota</taxon>
        <taxon>Pezizomycotina</taxon>
        <taxon>Dothideomycetes</taxon>
        <taxon>Dothideomycetes incertae sedis</taxon>
        <taxon>Zopfiaceae</taxon>
        <taxon>Zopfia</taxon>
    </lineage>
</organism>
<evidence type="ECO:0000313" key="2">
    <source>
        <dbReference type="Proteomes" id="UP000800200"/>
    </source>
</evidence>
<dbReference type="AlphaFoldDB" id="A0A6A6DCY5"/>
<keyword evidence="2" id="KW-1185">Reference proteome</keyword>
<dbReference type="Proteomes" id="UP000800200">
    <property type="component" value="Unassembled WGS sequence"/>
</dbReference>
<accession>A0A6A6DCY5</accession>
<reference evidence="1" key="1">
    <citation type="journal article" date="2020" name="Stud. Mycol.">
        <title>101 Dothideomycetes genomes: a test case for predicting lifestyles and emergence of pathogens.</title>
        <authorList>
            <person name="Haridas S."/>
            <person name="Albert R."/>
            <person name="Binder M."/>
            <person name="Bloem J."/>
            <person name="Labutti K."/>
            <person name="Salamov A."/>
            <person name="Andreopoulos B."/>
            <person name="Baker S."/>
            <person name="Barry K."/>
            <person name="Bills G."/>
            <person name="Bluhm B."/>
            <person name="Cannon C."/>
            <person name="Castanera R."/>
            <person name="Culley D."/>
            <person name="Daum C."/>
            <person name="Ezra D."/>
            <person name="Gonzalez J."/>
            <person name="Henrissat B."/>
            <person name="Kuo A."/>
            <person name="Liang C."/>
            <person name="Lipzen A."/>
            <person name="Lutzoni F."/>
            <person name="Magnuson J."/>
            <person name="Mondo S."/>
            <person name="Nolan M."/>
            <person name="Ohm R."/>
            <person name="Pangilinan J."/>
            <person name="Park H.-J."/>
            <person name="Ramirez L."/>
            <person name="Alfaro M."/>
            <person name="Sun H."/>
            <person name="Tritt A."/>
            <person name="Yoshinaga Y."/>
            <person name="Zwiers L.-H."/>
            <person name="Turgeon B."/>
            <person name="Goodwin S."/>
            <person name="Spatafora J."/>
            <person name="Crous P."/>
            <person name="Grigoriev I."/>
        </authorList>
    </citation>
    <scope>NUCLEOTIDE SEQUENCE</scope>
    <source>
        <strain evidence="1">CBS 207.26</strain>
    </source>
</reference>
<evidence type="ECO:0000313" key="1">
    <source>
        <dbReference type="EMBL" id="KAF2176843.1"/>
    </source>
</evidence>
<dbReference type="EMBL" id="ML994700">
    <property type="protein sequence ID" value="KAF2176843.1"/>
    <property type="molecule type" value="Genomic_DNA"/>
</dbReference>
<protein>
    <submittedName>
        <fullName evidence="1">Uncharacterized protein</fullName>
    </submittedName>
</protein>
<gene>
    <name evidence="1" type="ORF">K469DRAFT_755457</name>
</gene>
<proteinExistence type="predicted"/>
<name>A0A6A6DCY5_9PEZI</name>